<organism evidence="1 2">
    <name type="scientific">Thelephora ganbajun</name>
    <name type="common">Ganba fungus</name>
    <dbReference type="NCBI Taxonomy" id="370292"/>
    <lineage>
        <taxon>Eukaryota</taxon>
        <taxon>Fungi</taxon>
        <taxon>Dikarya</taxon>
        <taxon>Basidiomycota</taxon>
        <taxon>Agaricomycotina</taxon>
        <taxon>Agaricomycetes</taxon>
        <taxon>Thelephorales</taxon>
        <taxon>Thelephoraceae</taxon>
        <taxon>Thelephora</taxon>
    </lineage>
</organism>
<reference evidence="1" key="1">
    <citation type="submission" date="2019-10" db="EMBL/GenBank/DDBJ databases">
        <authorList>
            <consortium name="DOE Joint Genome Institute"/>
            <person name="Kuo A."/>
            <person name="Miyauchi S."/>
            <person name="Kiss E."/>
            <person name="Drula E."/>
            <person name="Kohler A."/>
            <person name="Sanchez-Garcia M."/>
            <person name="Andreopoulos B."/>
            <person name="Barry K.W."/>
            <person name="Bonito G."/>
            <person name="Buee M."/>
            <person name="Carver A."/>
            <person name="Chen C."/>
            <person name="Cichocki N."/>
            <person name="Clum A."/>
            <person name="Culley D."/>
            <person name="Crous P.W."/>
            <person name="Fauchery L."/>
            <person name="Girlanda M."/>
            <person name="Hayes R."/>
            <person name="Keri Z."/>
            <person name="Labutti K."/>
            <person name="Lipzen A."/>
            <person name="Lombard V."/>
            <person name="Magnuson J."/>
            <person name="Maillard F."/>
            <person name="Morin E."/>
            <person name="Murat C."/>
            <person name="Nolan M."/>
            <person name="Ohm R."/>
            <person name="Pangilinan J."/>
            <person name="Pereira M."/>
            <person name="Perotto S."/>
            <person name="Peter M."/>
            <person name="Riley R."/>
            <person name="Sitrit Y."/>
            <person name="Stielow B."/>
            <person name="Szollosi G."/>
            <person name="Zifcakova L."/>
            <person name="Stursova M."/>
            <person name="Spatafora J.W."/>
            <person name="Tedersoo L."/>
            <person name="Vaario L.-M."/>
            <person name="Yamada A."/>
            <person name="Yan M."/>
            <person name="Wang P."/>
            <person name="Xu J."/>
            <person name="Bruns T."/>
            <person name="Baldrian P."/>
            <person name="Vilgalys R."/>
            <person name="Henrissat B."/>
            <person name="Grigoriev I.V."/>
            <person name="Hibbett D."/>
            <person name="Nagy L.G."/>
            <person name="Martin F.M."/>
        </authorList>
    </citation>
    <scope>NUCLEOTIDE SEQUENCE</scope>
    <source>
        <strain evidence="1">P2</strain>
    </source>
</reference>
<sequence>MFTDAELSLGKIDKLLELWAATLISHSNSPPITNHQDLHWQIDTIKLGNIQWENTRLRYEGPHPEMTRPPEWKTAQYDIWHRNPREVIKNILACPDLEGHVGYMVYQEFNGKQRQYSNLMSGDWAWKQSIRLILFWQDIVAEDLSTHGSMFVPIILGSDKTTVSVATGQNDFYLLYLSIGNSALVLIGFLPIPKGD</sequence>
<reference evidence="1" key="2">
    <citation type="journal article" date="2020" name="Nat. Commun.">
        <title>Large-scale genome sequencing of mycorrhizal fungi provides insights into the early evolution of symbiotic traits.</title>
        <authorList>
            <person name="Miyauchi S."/>
            <person name="Kiss E."/>
            <person name="Kuo A."/>
            <person name="Drula E."/>
            <person name="Kohler A."/>
            <person name="Sanchez-Garcia M."/>
            <person name="Morin E."/>
            <person name="Andreopoulos B."/>
            <person name="Barry K.W."/>
            <person name="Bonito G."/>
            <person name="Buee M."/>
            <person name="Carver A."/>
            <person name="Chen C."/>
            <person name="Cichocki N."/>
            <person name="Clum A."/>
            <person name="Culley D."/>
            <person name="Crous P.W."/>
            <person name="Fauchery L."/>
            <person name="Girlanda M."/>
            <person name="Hayes R.D."/>
            <person name="Keri Z."/>
            <person name="LaButti K."/>
            <person name="Lipzen A."/>
            <person name="Lombard V."/>
            <person name="Magnuson J."/>
            <person name="Maillard F."/>
            <person name="Murat C."/>
            <person name="Nolan M."/>
            <person name="Ohm R.A."/>
            <person name="Pangilinan J."/>
            <person name="Pereira M.F."/>
            <person name="Perotto S."/>
            <person name="Peter M."/>
            <person name="Pfister S."/>
            <person name="Riley R."/>
            <person name="Sitrit Y."/>
            <person name="Stielow J.B."/>
            <person name="Szollosi G."/>
            <person name="Zifcakova L."/>
            <person name="Stursova M."/>
            <person name="Spatafora J.W."/>
            <person name="Tedersoo L."/>
            <person name="Vaario L.M."/>
            <person name="Yamada A."/>
            <person name="Yan M."/>
            <person name="Wang P."/>
            <person name="Xu J."/>
            <person name="Bruns T."/>
            <person name="Baldrian P."/>
            <person name="Vilgalys R."/>
            <person name="Dunand C."/>
            <person name="Henrissat B."/>
            <person name="Grigoriev I.V."/>
            <person name="Hibbett D."/>
            <person name="Nagy L.G."/>
            <person name="Martin F.M."/>
        </authorList>
    </citation>
    <scope>NUCLEOTIDE SEQUENCE</scope>
    <source>
        <strain evidence="1">P2</strain>
    </source>
</reference>
<dbReference type="EMBL" id="MU118138">
    <property type="protein sequence ID" value="KAF9644453.1"/>
    <property type="molecule type" value="Genomic_DNA"/>
</dbReference>
<dbReference type="Proteomes" id="UP000886501">
    <property type="component" value="Unassembled WGS sequence"/>
</dbReference>
<protein>
    <submittedName>
        <fullName evidence="1">Uncharacterized protein</fullName>
    </submittedName>
</protein>
<accession>A0ACB6Z573</accession>
<name>A0ACB6Z573_THEGA</name>
<keyword evidence="2" id="KW-1185">Reference proteome</keyword>
<gene>
    <name evidence="1" type="ORF">BDM02DRAFT_3157174</name>
</gene>
<proteinExistence type="predicted"/>
<evidence type="ECO:0000313" key="1">
    <source>
        <dbReference type="EMBL" id="KAF9644453.1"/>
    </source>
</evidence>
<comment type="caution">
    <text evidence="1">The sequence shown here is derived from an EMBL/GenBank/DDBJ whole genome shotgun (WGS) entry which is preliminary data.</text>
</comment>
<evidence type="ECO:0000313" key="2">
    <source>
        <dbReference type="Proteomes" id="UP000886501"/>
    </source>
</evidence>